<dbReference type="InterPro" id="IPR001173">
    <property type="entry name" value="Glyco_trans_2-like"/>
</dbReference>
<keyword evidence="6 7" id="KW-0472">Membrane</keyword>
<evidence type="ECO:0000256" key="6">
    <source>
        <dbReference type="ARBA" id="ARBA00023136"/>
    </source>
</evidence>
<evidence type="ECO:0000313" key="9">
    <source>
        <dbReference type="EMBL" id="AFK51573.1"/>
    </source>
</evidence>
<dbReference type="GO" id="GO:0016757">
    <property type="term" value="F:glycosyltransferase activity"/>
    <property type="evidence" value="ECO:0007669"/>
    <property type="project" value="UniProtKB-KW"/>
</dbReference>
<dbReference type="InParanoid" id="I3TFN5"/>
<evidence type="ECO:0000259" key="8">
    <source>
        <dbReference type="Pfam" id="PF13632"/>
    </source>
</evidence>
<feature type="transmembrane region" description="Helical" evidence="7">
    <location>
        <begin position="309"/>
        <end position="333"/>
    </location>
</feature>
<evidence type="ECO:0000256" key="5">
    <source>
        <dbReference type="ARBA" id="ARBA00022989"/>
    </source>
</evidence>
<keyword evidence="3 9" id="KW-0808">Transferase</keyword>
<dbReference type="HOGENOM" id="CLU_041759_1_0_2"/>
<evidence type="ECO:0000256" key="4">
    <source>
        <dbReference type="ARBA" id="ARBA00022692"/>
    </source>
</evidence>
<feature type="transmembrane region" description="Helical" evidence="7">
    <location>
        <begin position="417"/>
        <end position="436"/>
    </location>
</feature>
<evidence type="ECO:0000256" key="7">
    <source>
        <dbReference type="SAM" id="Phobius"/>
    </source>
</evidence>
<gene>
    <name evidence="9" type="ordered locus">TCELL_1150</name>
</gene>
<evidence type="ECO:0000313" key="10">
    <source>
        <dbReference type="Proteomes" id="UP000005270"/>
    </source>
</evidence>
<evidence type="ECO:0000256" key="2">
    <source>
        <dbReference type="ARBA" id="ARBA00022676"/>
    </source>
</evidence>
<evidence type="ECO:0000256" key="3">
    <source>
        <dbReference type="ARBA" id="ARBA00022679"/>
    </source>
</evidence>
<keyword evidence="5 7" id="KW-1133">Transmembrane helix</keyword>
<dbReference type="STRING" id="1184251.TCELL_1150"/>
<dbReference type="KEGG" id="thg:TCELL_1150"/>
<dbReference type="PANTHER" id="PTHR43867">
    <property type="entry name" value="CELLULOSE SYNTHASE CATALYTIC SUBUNIT A [UDP-FORMING]"/>
    <property type="match status" value="1"/>
</dbReference>
<dbReference type="EMBL" id="CP003531">
    <property type="protein sequence ID" value="AFK51573.1"/>
    <property type="molecule type" value="Genomic_DNA"/>
</dbReference>
<dbReference type="PANTHER" id="PTHR43867:SF2">
    <property type="entry name" value="CELLULOSE SYNTHASE CATALYTIC SUBUNIT A [UDP-FORMING]"/>
    <property type="match status" value="1"/>
</dbReference>
<feature type="transmembrane region" description="Helical" evidence="7">
    <location>
        <begin position="12"/>
        <end position="35"/>
    </location>
</feature>
<accession>I3TFN5</accession>
<proteinExistence type="predicted"/>
<dbReference type="Proteomes" id="UP000005270">
    <property type="component" value="Chromosome"/>
</dbReference>
<feature type="domain" description="Glycosyltransferase 2-like" evidence="8">
    <location>
        <begin position="139"/>
        <end position="342"/>
    </location>
</feature>
<comment type="subcellular location">
    <subcellularLocation>
        <location evidence="1">Membrane</location>
        <topology evidence="1">Multi-pass membrane protein</topology>
    </subcellularLocation>
</comment>
<dbReference type="InterPro" id="IPR050321">
    <property type="entry name" value="Glycosyltr_2/OpgH_subfam"/>
</dbReference>
<feature type="transmembrane region" description="Helical" evidence="7">
    <location>
        <begin position="340"/>
        <end position="357"/>
    </location>
</feature>
<keyword evidence="2" id="KW-0328">Glycosyltransferase</keyword>
<organism evidence="9 10">
    <name type="scientific">Thermogladius calderae (strain DSM 22663 / VKM B-2946 / 1633)</name>
    <dbReference type="NCBI Taxonomy" id="1184251"/>
    <lineage>
        <taxon>Archaea</taxon>
        <taxon>Thermoproteota</taxon>
        <taxon>Thermoprotei</taxon>
        <taxon>Desulfurococcales</taxon>
        <taxon>Desulfurococcaceae</taxon>
        <taxon>Thermogladius</taxon>
    </lineage>
</organism>
<evidence type="ECO:0000256" key="1">
    <source>
        <dbReference type="ARBA" id="ARBA00004141"/>
    </source>
</evidence>
<keyword evidence="10" id="KW-1185">Reference proteome</keyword>
<dbReference type="GO" id="GO:0016020">
    <property type="term" value="C:membrane"/>
    <property type="evidence" value="ECO:0007669"/>
    <property type="project" value="UniProtKB-SubCell"/>
</dbReference>
<name>I3TFN5_THEC1</name>
<feature type="transmembrane region" description="Helical" evidence="7">
    <location>
        <begin position="442"/>
        <end position="460"/>
    </location>
</feature>
<dbReference type="eggNOG" id="arCOG01391">
    <property type="taxonomic scope" value="Archaea"/>
</dbReference>
<sequence length="470" mass="52497">MPGLSPLDLTGLIGVALFLLPQTLFFAFYSLLGLYSKRYSEKRGLEAYLGETVSIIIPVRGEPPDYVEMALKRVSELSSTVDVEVIIVSDDPPEFLEYLRRLVDEWSRRLKVYYVWRSEPRGFRAGALNVGLYASTGDYVYVMDVDSFFDPCLVLRGVSLLKSSERLAGVVGRWSVWNKGSRLSEALAYNMEYVVNVLFKARSALSLDIFPLGTGTLFKASVLKELGGWDEERLQDDMDLGVRLYRRGYRVEYIDSCRVYVEAPTRYSSLRVQQERWAYGATDVLLARLGALLRSPVSLVSKVESALFLGQYTVVLLLWVGFAVTATVSLLGGVDYTAKYAFITGAWLFSQALFAAVETYTLGAGLRESAVNQGRMAAVTVALSVPILRGVAKALARARQEYKRTPKGLFERRMRGKGVSGELALLVALAVVLFLVALRKYVLLSLITCMYMVSVVYTLIRWPRDIIGLK</sequence>
<dbReference type="SUPFAM" id="SSF53448">
    <property type="entry name" value="Nucleotide-diphospho-sugar transferases"/>
    <property type="match status" value="1"/>
</dbReference>
<dbReference type="InterPro" id="IPR029044">
    <property type="entry name" value="Nucleotide-diphossugar_trans"/>
</dbReference>
<keyword evidence="4 7" id="KW-0812">Transmembrane</keyword>
<reference evidence="9 10" key="1">
    <citation type="journal article" date="2012" name="J. Bacteriol.">
        <title>Complete genome sequence of the hyperthermophilic cellulolytic Crenarchaeon 'Thermogladius cellulolyticus' 1633.</title>
        <authorList>
            <person name="Mardanov A.V."/>
            <person name="Kochetkova T.V."/>
            <person name="Beletsky A.V."/>
            <person name="Bonch-Osmolovskaya E.A."/>
            <person name="Ravin N.V."/>
            <person name="Skryabin K.G."/>
        </authorList>
    </citation>
    <scope>NUCLEOTIDE SEQUENCE [LARGE SCALE GENOMIC DNA]</scope>
    <source>
        <strain evidence="10">DSM 22663 / VKM B-2946 / 1633</strain>
    </source>
</reference>
<dbReference type="Pfam" id="PF13632">
    <property type="entry name" value="Glyco_trans_2_3"/>
    <property type="match status" value="1"/>
</dbReference>
<dbReference type="OrthoDB" id="43988at2157"/>
<dbReference type="Gene3D" id="3.90.550.10">
    <property type="entry name" value="Spore Coat Polysaccharide Biosynthesis Protein SpsA, Chain A"/>
    <property type="match status" value="1"/>
</dbReference>
<protein>
    <submittedName>
        <fullName evidence="9">Glycosyl transferase, family 2</fullName>
    </submittedName>
</protein>
<dbReference type="AlphaFoldDB" id="I3TFN5"/>